<organism evidence="2">
    <name type="scientific">anaerobic digester metagenome</name>
    <dbReference type="NCBI Taxonomy" id="1263854"/>
    <lineage>
        <taxon>unclassified sequences</taxon>
        <taxon>metagenomes</taxon>
        <taxon>ecological metagenomes</taxon>
    </lineage>
</organism>
<reference evidence="2" key="1">
    <citation type="submission" date="2019-03" db="EMBL/GenBank/DDBJ databases">
        <authorList>
            <person name="Hao L."/>
        </authorList>
    </citation>
    <scope>NUCLEOTIDE SEQUENCE</scope>
</reference>
<dbReference type="InterPro" id="IPR055140">
    <property type="entry name" value="Thiolase_C_2"/>
</dbReference>
<dbReference type="CDD" id="cd00829">
    <property type="entry name" value="SCP-x_thiolase"/>
    <property type="match status" value="1"/>
</dbReference>
<protein>
    <submittedName>
        <fullName evidence="2">Thiolase</fullName>
    </submittedName>
</protein>
<sequence length="290" mass="30837">MLDAGLCRNVLISYGHNALSSDSLLAMLMDFAGDDAVFGHFGATGGYALAARRAMHEFNTGPQTWKHIAVGQRAWANLNPHAVMHGMPMSFDDYLSSKYVVEPLRLPDNCLVNDGGRAVIVTTLERAQDLKHRPAVILGLGQHNPSVQVTQSGTLAGSTGARKACETALSMAGITRDDVDACEIYDCFTYTGEVTLQDYGFFGPGEGESWFSEGTIGPGGRMPVNTSGGQLSEAYYMGLTPLSEAAMQIMGRCGDRQLGPATNTAEPNIVLVSDNGGILQAHSCCVLGRI</sequence>
<dbReference type="InterPro" id="IPR016039">
    <property type="entry name" value="Thiolase-like"/>
</dbReference>
<proteinExistence type="predicted"/>
<accession>A0A485M3D0</accession>
<dbReference type="PANTHER" id="PTHR42870:SF1">
    <property type="entry name" value="NON-SPECIFIC LIPID-TRANSFER PROTEIN-LIKE 2"/>
    <property type="match status" value="1"/>
</dbReference>
<dbReference type="Pfam" id="PF22691">
    <property type="entry name" value="Thiolase_C_1"/>
    <property type="match status" value="1"/>
</dbReference>
<evidence type="ECO:0000313" key="2">
    <source>
        <dbReference type="EMBL" id="VFU16133.1"/>
    </source>
</evidence>
<name>A0A485M3D0_9ZZZZ</name>
<dbReference type="GO" id="GO:0016746">
    <property type="term" value="F:acyltransferase activity"/>
    <property type="evidence" value="ECO:0007669"/>
    <property type="project" value="InterPro"/>
</dbReference>
<dbReference type="Gene3D" id="3.40.47.10">
    <property type="match status" value="1"/>
</dbReference>
<dbReference type="SUPFAM" id="SSF53901">
    <property type="entry name" value="Thiolase-like"/>
    <property type="match status" value="2"/>
</dbReference>
<gene>
    <name evidence="2" type="ORF">SCFA_510003</name>
</gene>
<evidence type="ECO:0000259" key="1">
    <source>
        <dbReference type="Pfam" id="PF22691"/>
    </source>
</evidence>
<dbReference type="PANTHER" id="PTHR42870">
    <property type="entry name" value="ACETYL-COA C-ACETYLTRANSFERASE"/>
    <property type="match status" value="1"/>
</dbReference>
<dbReference type="AlphaFoldDB" id="A0A485M3D0"/>
<feature type="domain" description="Thiolase C-terminal" evidence="1">
    <location>
        <begin position="142"/>
        <end position="289"/>
    </location>
</feature>
<dbReference type="EMBL" id="CAADRM010000116">
    <property type="protein sequence ID" value="VFU16133.1"/>
    <property type="molecule type" value="Genomic_DNA"/>
</dbReference>